<dbReference type="AlphaFoldDB" id="A0A979FMV1"/>
<reference evidence="3" key="1">
    <citation type="submission" date="2025-08" db="UniProtKB">
        <authorList>
            <consortium name="RefSeq"/>
        </authorList>
    </citation>
    <scope>IDENTIFICATION</scope>
    <source>
        <tissue evidence="3">Whole organism</tissue>
    </source>
</reference>
<evidence type="ECO:0000313" key="2">
    <source>
        <dbReference type="Proteomes" id="UP000694843"/>
    </source>
</evidence>
<dbReference type="SUPFAM" id="SSF52540">
    <property type="entry name" value="P-loop containing nucleoside triphosphate hydrolases"/>
    <property type="match status" value="1"/>
</dbReference>
<dbReference type="KEGG" id="hazt:125178346"/>
<gene>
    <name evidence="3" type="primary">LOC125178346</name>
</gene>
<dbReference type="OrthoDB" id="6349725at2759"/>
<dbReference type="Proteomes" id="UP000694843">
    <property type="component" value="Unplaced"/>
</dbReference>
<organism evidence="2 3">
    <name type="scientific">Hyalella azteca</name>
    <name type="common">Amphipod</name>
    <dbReference type="NCBI Taxonomy" id="294128"/>
    <lineage>
        <taxon>Eukaryota</taxon>
        <taxon>Metazoa</taxon>
        <taxon>Ecdysozoa</taxon>
        <taxon>Arthropoda</taxon>
        <taxon>Crustacea</taxon>
        <taxon>Multicrustacea</taxon>
        <taxon>Malacostraca</taxon>
        <taxon>Eumalacostraca</taxon>
        <taxon>Peracarida</taxon>
        <taxon>Amphipoda</taxon>
        <taxon>Senticaudata</taxon>
        <taxon>Talitrida</taxon>
        <taxon>Talitroidea</taxon>
        <taxon>Hyalellidae</taxon>
        <taxon>Hyalella</taxon>
    </lineage>
</organism>
<dbReference type="InterPro" id="IPR007111">
    <property type="entry name" value="NACHT_NTPase"/>
</dbReference>
<keyword evidence="2" id="KW-1185">Reference proteome</keyword>
<accession>A0A979FMV1</accession>
<evidence type="ECO:0000259" key="1">
    <source>
        <dbReference type="PROSITE" id="PS50837"/>
    </source>
</evidence>
<dbReference type="Pfam" id="PF05729">
    <property type="entry name" value="NACHT"/>
    <property type="match status" value="1"/>
</dbReference>
<dbReference type="Gene3D" id="3.40.50.300">
    <property type="entry name" value="P-loop containing nucleotide triphosphate hydrolases"/>
    <property type="match status" value="1"/>
</dbReference>
<sequence length="667" mass="76457">MASAGSSASCTPPAPAGGLPGSMETIYRSVVGNLHLSPKIMRFVLSKECQDKRDDETYRQYMDRLRTEAGQEHFTNKEWKQAFSFNAKTFETVKNSDEQDVTAIHCLLKNLYTKVSKVGRKDHAELLKKLTDVKDWRNTAFHNLQAVHNDSNFSDLKAALVDLIDEAGRFYSLPPVEIDAKKWELENESMNLVALNKESIYYWCSRLLMSGKEAVRHLWEERLSSEELLLNSNPIKVKRLDVFHAPQIKTGPCDEEKVLPYIKIFETFEEILVVTGVAGAGKTTLVKNIVLQFINPPQGVDDYLSSFDQFIFFECRDRTTEKLSDIIKDHFNDLCNELGHQVHVLDAILRLRVLFIIDGFDEVNKNSLKVVNEILKKTWRRNCRVLITTRPHVVEKKLAPLLRRCDVSSTQYEILPLKKLADQLVFLRRYEAALSGDTPTGEMTRSFESLSEDVRSQFLEPINLVHFCEMHKHLPEEISTWRSPGDVAPSKLRLYRKLISAKLVDWIDEDLDVLVDDMFALVGAEALELLRDNVVTFSETEFGAIKRRCQVKLKGDDKFDPEVVLSVVLKEHKPLGLNRSSSYQFKHKSEQEMFAGHYIVQRIVGGSDDPLYSILGVTKEGMRRSVDRNQRPPGAPADVREMAEPGLWSRLLEWLRRLVKPRRPLEP</sequence>
<feature type="non-terminal residue" evidence="3">
    <location>
        <position position="667"/>
    </location>
</feature>
<name>A0A979FMV1_HYAAZ</name>
<dbReference type="PANTHER" id="PTHR46312">
    <property type="entry name" value="NACHT DOMAIN-CONTAINING PROTEIN"/>
    <property type="match status" value="1"/>
</dbReference>
<proteinExistence type="predicted"/>
<protein>
    <submittedName>
        <fullName evidence="3">Uncharacterized protein LOC125178346</fullName>
    </submittedName>
</protein>
<evidence type="ECO:0000313" key="3">
    <source>
        <dbReference type="RefSeq" id="XP_047737832.1"/>
    </source>
</evidence>
<dbReference type="GeneID" id="125178346"/>
<dbReference type="PANTHER" id="PTHR46312:SF2">
    <property type="entry name" value="NUCLEOTIDE-BINDING OLIGOMERIZATION DOMAIN-CONTAINING PROTEIN 2-LIKE"/>
    <property type="match status" value="1"/>
</dbReference>
<dbReference type="RefSeq" id="XP_047737832.1">
    <property type="nucleotide sequence ID" value="XM_047881876.1"/>
</dbReference>
<dbReference type="InterPro" id="IPR027417">
    <property type="entry name" value="P-loop_NTPase"/>
</dbReference>
<dbReference type="PROSITE" id="PS50837">
    <property type="entry name" value="NACHT"/>
    <property type="match status" value="1"/>
</dbReference>
<feature type="domain" description="NACHT" evidence="1">
    <location>
        <begin position="270"/>
        <end position="391"/>
    </location>
</feature>